<dbReference type="AlphaFoldDB" id="A0A9Q0Q8H8"/>
<dbReference type="Proteomes" id="UP001151752">
    <property type="component" value="Chromosome 1"/>
</dbReference>
<gene>
    <name evidence="1" type="ORF">OIU74_013216</name>
</gene>
<name>A0A9Q0Q8H8_9ROSI</name>
<reference evidence="1" key="2">
    <citation type="journal article" date="2023" name="Int. J. Mol. Sci.">
        <title>De Novo Assembly and Annotation of 11 Diverse Shrub Willow (Salix) Genomes Reveals Novel Gene Organization in Sex-Linked Regions.</title>
        <authorList>
            <person name="Hyden B."/>
            <person name="Feng K."/>
            <person name="Yates T.B."/>
            <person name="Jawdy S."/>
            <person name="Cereghino C."/>
            <person name="Smart L.B."/>
            <person name="Muchero W."/>
        </authorList>
    </citation>
    <scope>NUCLEOTIDE SEQUENCE</scope>
    <source>
        <tissue evidence="1">Shoot tip</tissue>
    </source>
</reference>
<dbReference type="EMBL" id="JAPFFM010000016">
    <property type="protein sequence ID" value="KAJ6702010.1"/>
    <property type="molecule type" value="Genomic_DNA"/>
</dbReference>
<reference evidence="1" key="1">
    <citation type="submission" date="2022-11" db="EMBL/GenBank/DDBJ databases">
        <authorList>
            <person name="Hyden B.L."/>
            <person name="Feng K."/>
            <person name="Yates T."/>
            <person name="Jawdy S."/>
            <person name="Smart L.B."/>
            <person name="Muchero W."/>
        </authorList>
    </citation>
    <scope>NUCLEOTIDE SEQUENCE</scope>
    <source>
        <tissue evidence="1">Shoot tip</tissue>
    </source>
</reference>
<keyword evidence="2" id="KW-1185">Reference proteome</keyword>
<proteinExistence type="predicted"/>
<evidence type="ECO:0000313" key="2">
    <source>
        <dbReference type="Proteomes" id="UP001151752"/>
    </source>
</evidence>
<protein>
    <submittedName>
        <fullName evidence="1">Uncharacterized protein</fullName>
    </submittedName>
</protein>
<feature type="non-terminal residue" evidence="1">
    <location>
        <position position="25"/>
    </location>
</feature>
<comment type="caution">
    <text evidence="1">The sequence shown here is derived from an EMBL/GenBank/DDBJ whole genome shotgun (WGS) entry which is preliminary data.</text>
</comment>
<accession>A0A9Q0Q8H8</accession>
<organism evidence="1 2">
    <name type="scientific">Salix koriyanagi</name>
    <dbReference type="NCBI Taxonomy" id="2511006"/>
    <lineage>
        <taxon>Eukaryota</taxon>
        <taxon>Viridiplantae</taxon>
        <taxon>Streptophyta</taxon>
        <taxon>Embryophyta</taxon>
        <taxon>Tracheophyta</taxon>
        <taxon>Spermatophyta</taxon>
        <taxon>Magnoliopsida</taxon>
        <taxon>eudicotyledons</taxon>
        <taxon>Gunneridae</taxon>
        <taxon>Pentapetalae</taxon>
        <taxon>rosids</taxon>
        <taxon>fabids</taxon>
        <taxon>Malpighiales</taxon>
        <taxon>Salicaceae</taxon>
        <taxon>Saliceae</taxon>
        <taxon>Salix</taxon>
    </lineage>
</organism>
<evidence type="ECO:0000313" key="1">
    <source>
        <dbReference type="EMBL" id="KAJ6702010.1"/>
    </source>
</evidence>
<sequence>MFQLTDIIQGLVCLGWRNIKMARSR</sequence>